<dbReference type="InterPro" id="IPR036291">
    <property type="entry name" value="NAD(P)-bd_dom_sf"/>
</dbReference>
<dbReference type="SUPFAM" id="SSF51735">
    <property type="entry name" value="NAD(P)-binding Rossmann-fold domains"/>
    <property type="match status" value="1"/>
</dbReference>
<dbReference type="EMBL" id="VIWZ01000001">
    <property type="protein sequence ID" value="TWG18576.1"/>
    <property type="molecule type" value="Genomic_DNA"/>
</dbReference>
<comment type="similarity">
    <text evidence="1 3">Belongs to the short-chain dehydrogenases/reductases (SDR) family.</text>
</comment>
<dbReference type="Proteomes" id="UP000317685">
    <property type="component" value="Unassembled WGS sequence"/>
</dbReference>
<dbReference type="Pfam" id="PF00106">
    <property type="entry name" value="adh_short"/>
    <property type="match status" value="1"/>
</dbReference>
<sequence length="235" mass="24235">MTAMKISGSTALVTGANRGLGRHLAAELLARGATVYAGARNPDAVDLPGVTPVRLDITDPASVAAAAELAGGVNLLINNAGIDTRTDLLDGDLDLVRLELETHYIGTLSTVRAFAPVIAGNGGGTILNVLSVLSWVNFPMHAAYGAAKSAEWAMTNALRLQLAERGVRVAGLHVGYLDTDMAANVTGPKSDPAVIARLTVDGIEADAYEIVADDVSRRVQAGFPGGVAALYPQLP</sequence>
<protein>
    <submittedName>
        <fullName evidence="4">NADP-dependent 3-hydroxy acid dehydrogenase YdfG</fullName>
    </submittedName>
</protein>
<evidence type="ECO:0000313" key="5">
    <source>
        <dbReference type="Proteomes" id="UP000317685"/>
    </source>
</evidence>
<keyword evidence="2" id="KW-0560">Oxidoreductase</keyword>
<name>A0A561W3Z9_9ACTN</name>
<dbReference type="GO" id="GO:0016020">
    <property type="term" value="C:membrane"/>
    <property type="evidence" value="ECO:0007669"/>
    <property type="project" value="TreeGrafter"/>
</dbReference>
<evidence type="ECO:0000256" key="3">
    <source>
        <dbReference type="RuleBase" id="RU000363"/>
    </source>
</evidence>
<dbReference type="PANTHER" id="PTHR44196:SF1">
    <property type="entry name" value="DEHYDROGENASE_REDUCTASE SDR FAMILY MEMBER 7B"/>
    <property type="match status" value="1"/>
</dbReference>
<dbReference type="PRINTS" id="PR00081">
    <property type="entry name" value="GDHRDH"/>
</dbReference>
<dbReference type="AlphaFoldDB" id="A0A561W3Z9"/>
<evidence type="ECO:0000313" key="4">
    <source>
        <dbReference type="EMBL" id="TWG18576.1"/>
    </source>
</evidence>
<dbReference type="PANTHER" id="PTHR44196">
    <property type="entry name" value="DEHYDROGENASE/REDUCTASE SDR FAMILY MEMBER 7B"/>
    <property type="match status" value="1"/>
</dbReference>
<dbReference type="InterPro" id="IPR002347">
    <property type="entry name" value="SDR_fam"/>
</dbReference>
<keyword evidence="5" id="KW-1185">Reference proteome</keyword>
<dbReference type="PRINTS" id="PR00080">
    <property type="entry name" value="SDRFAMILY"/>
</dbReference>
<dbReference type="NCBIfam" id="NF006119">
    <property type="entry name" value="PRK08264.1-5"/>
    <property type="match status" value="1"/>
</dbReference>
<reference evidence="4 5" key="1">
    <citation type="submission" date="2019-06" db="EMBL/GenBank/DDBJ databases">
        <title>Sequencing the genomes of 1000 actinobacteria strains.</title>
        <authorList>
            <person name="Klenk H.-P."/>
        </authorList>
    </citation>
    <scope>NUCLEOTIDE SEQUENCE [LARGE SCALE GENOMIC DNA]</scope>
    <source>
        <strain evidence="4 5">DSM 45885</strain>
    </source>
</reference>
<dbReference type="GO" id="GO:0016491">
    <property type="term" value="F:oxidoreductase activity"/>
    <property type="evidence" value="ECO:0007669"/>
    <property type="project" value="UniProtKB-KW"/>
</dbReference>
<proteinExistence type="inferred from homology"/>
<dbReference type="Gene3D" id="3.40.50.720">
    <property type="entry name" value="NAD(P)-binding Rossmann-like Domain"/>
    <property type="match status" value="1"/>
</dbReference>
<accession>A0A561W3Z9</accession>
<organism evidence="4 5">
    <name type="scientific">Micromonospora taraxaci</name>
    <dbReference type="NCBI Taxonomy" id="1316803"/>
    <lineage>
        <taxon>Bacteria</taxon>
        <taxon>Bacillati</taxon>
        <taxon>Actinomycetota</taxon>
        <taxon>Actinomycetes</taxon>
        <taxon>Micromonosporales</taxon>
        <taxon>Micromonosporaceae</taxon>
        <taxon>Micromonospora</taxon>
    </lineage>
</organism>
<gene>
    <name evidence="4" type="ORF">FHU34_113923</name>
</gene>
<comment type="caution">
    <text evidence="4">The sequence shown here is derived from an EMBL/GenBank/DDBJ whole genome shotgun (WGS) entry which is preliminary data.</text>
</comment>
<evidence type="ECO:0000256" key="2">
    <source>
        <dbReference type="ARBA" id="ARBA00023002"/>
    </source>
</evidence>
<evidence type="ECO:0000256" key="1">
    <source>
        <dbReference type="ARBA" id="ARBA00006484"/>
    </source>
</evidence>